<reference evidence="2" key="1">
    <citation type="journal article" date="2005" name="BMC Biol.">
        <title>The sequence of rice chromosomes 11 and 12, rich in disease resistance genes and recent gene duplications.</title>
        <authorList>
            <consortium name="The rice chromosomes 11 and 12 sequencing consortia"/>
        </authorList>
    </citation>
    <scope>NUCLEOTIDE SEQUENCE [LARGE SCALE GENOMIC DNA]</scope>
</reference>
<dbReference type="EMBL" id="DP000010">
    <property type="protein sequence ID" value="ABA95359.1"/>
    <property type="molecule type" value="Genomic_DNA"/>
</dbReference>
<reference evidence="2" key="3">
    <citation type="submission" date="2006-01" db="EMBL/GenBank/DDBJ databases">
        <authorList>
            <person name="Buell R."/>
        </authorList>
    </citation>
    <scope>NUCLEOTIDE SEQUENCE</scope>
</reference>
<evidence type="ECO:0000256" key="1">
    <source>
        <dbReference type="SAM" id="MobiDB-lite"/>
    </source>
</evidence>
<feature type="compositionally biased region" description="Basic and acidic residues" evidence="1">
    <location>
        <begin position="201"/>
        <end position="215"/>
    </location>
</feature>
<name>Q2QZH8_ORYSJ</name>
<reference evidence="2" key="2">
    <citation type="submission" date="2005-04" db="EMBL/GenBank/DDBJ databases">
        <authorList>
            <person name="Buell C.R."/>
            <person name="Wing R.A."/>
            <person name="McCombie W.A."/>
            <person name="Ouyang S."/>
        </authorList>
    </citation>
    <scope>NUCLEOTIDE SEQUENCE</scope>
</reference>
<feature type="compositionally biased region" description="Basic and acidic residues" evidence="1">
    <location>
        <begin position="9"/>
        <end position="18"/>
    </location>
</feature>
<protein>
    <submittedName>
        <fullName evidence="2">Uncharacterized protein</fullName>
    </submittedName>
</protein>
<gene>
    <name evidence="2" type="ordered locus">LOC_Os11g45940</name>
</gene>
<evidence type="ECO:0000313" key="2">
    <source>
        <dbReference type="EMBL" id="ABA95359.1"/>
    </source>
</evidence>
<dbReference type="AlphaFoldDB" id="Q2QZH8"/>
<accession>Q2QZH8</accession>
<sequence>MVLVRMEAKKEAGRRADGGRTGGGGREGGQRFEVVLARIEVEDEAAATGSRADGSRSGGGEREGGRRFGVVLARIEAEEVAAMAASSMQWQGRWLRRRRWVGEVAGASVAAERMGRRPSCKRCIGACLRLPARRRVDHAVLRSPTTGASVPPWQVPRLGRRGIVRFPGRRLHRCCAAPVPAALAPPCCRTGVRRWPKRKRKDEIRRERKGEERSPLSKSVTTVT</sequence>
<proteinExistence type="predicted"/>
<feature type="region of interest" description="Disordered" evidence="1">
    <location>
        <begin position="9"/>
        <end position="28"/>
    </location>
</feature>
<organism evidence="2">
    <name type="scientific">Oryza sativa subsp. japonica</name>
    <name type="common">Rice</name>
    <dbReference type="NCBI Taxonomy" id="39947"/>
    <lineage>
        <taxon>Eukaryota</taxon>
        <taxon>Viridiplantae</taxon>
        <taxon>Streptophyta</taxon>
        <taxon>Embryophyta</taxon>
        <taxon>Tracheophyta</taxon>
        <taxon>Spermatophyta</taxon>
        <taxon>Magnoliopsida</taxon>
        <taxon>Liliopsida</taxon>
        <taxon>Poales</taxon>
        <taxon>Poaceae</taxon>
        <taxon>BOP clade</taxon>
        <taxon>Oryzoideae</taxon>
        <taxon>Oryzeae</taxon>
        <taxon>Oryzinae</taxon>
        <taxon>Oryza</taxon>
        <taxon>Oryza sativa</taxon>
    </lineage>
</organism>
<feature type="region of interest" description="Disordered" evidence="1">
    <location>
        <begin position="198"/>
        <end position="224"/>
    </location>
</feature>